<dbReference type="RefSeq" id="WP_344861547.1">
    <property type="nucleotide sequence ID" value="NZ_BAAAUT010000031.1"/>
</dbReference>
<dbReference type="Proteomes" id="UP001500320">
    <property type="component" value="Unassembled WGS sequence"/>
</dbReference>
<proteinExistence type="predicted"/>
<keyword evidence="2" id="KW-1185">Reference proteome</keyword>
<sequence>MTSPAPAPPVTDLRGEPLARAALSWLREHPDGWDQDTWKTCFAGTILAMLGGRLLNFSGTVIVTDDDGREEHRYIEEHVNQALGLERGHTLFDSHTSCDCKVCRYDGDEVPCRSRRITLDDLEAEINRLYA</sequence>
<evidence type="ECO:0000313" key="2">
    <source>
        <dbReference type="Proteomes" id="UP001500320"/>
    </source>
</evidence>
<dbReference type="EMBL" id="BAAAUT010000031">
    <property type="protein sequence ID" value="GAA3144275.1"/>
    <property type="molecule type" value="Genomic_DNA"/>
</dbReference>
<comment type="caution">
    <text evidence="1">The sequence shown here is derived from an EMBL/GenBank/DDBJ whole genome shotgun (WGS) entry which is preliminary data.</text>
</comment>
<protein>
    <submittedName>
        <fullName evidence="1">Uncharacterized protein</fullName>
    </submittedName>
</protein>
<gene>
    <name evidence="1" type="ORF">GCM10010466_39240</name>
</gene>
<accession>A0ABP6NFC7</accession>
<organism evidence="1 2">
    <name type="scientific">Planomonospora alba</name>
    <dbReference type="NCBI Taxonomy" id="161354"/>
    <lineage>
        <taxon>Bacteria</taxon>
        <taxon>Bacillati</taxon>
        <taxon>Actinomycetota</taxon>
        <taxon>Actinomycetes</taxon>
        <taxon>Streptosporangiales</taxon>
        <taxon>Streptosporangiaceae</taxon>
        <taxon>Planomonospora</taxon>
    </lineage>
</organism>
<reference evidence="2" key="1">
    <citation type="journal article" date="2019" name="Int. J. Syst. Evol. Microbiol.">
        <title>The Global Catalogue of Microorganisms (GCM) 10K type strain sequencing project: providing services to taxonomists for standard genome sequencing and annotation.</title>
        <authorList>
            <consortium name="The Broad Institute Genomics Platform"/>
            <consortium name="The Broad Institute Genome Sequencing Center for Infectious Disease"/>
            <person name="Wu L."/>
            <person name="Ma J."/>
        </authorList>
    </citation>
    <scope>NUCLEOTIDE SEQUENCE [LARGE SCALE GENOMIC DNA]</scope>
    <source>
        <strain evidence="2">JCM 9373</strain>
    </source>
</reference>
<name>A0ABP6NFC7_9ACTN</name>
<evidence type="ECO:0000313" key="1">
    <source>
        <dbReference type="EMBL" id="GAA3144275.1"/>
    </source>
</evidence>